<proteinExistence type="predicted"/>
<dbReference type="EMBL" id="DAKRPA010000032">
    <property type="protein sequence ID" value="DBA02390.1"/>
    <property type="molecule type" value="Genomic_DNA"/>
</dbReference>
<evidence type="ECO:0000256" key="1">
    <source>
        <dbReference type="SAM" id="MobiDB-lite"/>
    </source>
</evidence>
<sequence>MNRLLTLVAVLLALALPHAIADAKAKDDLQVHEETVDAASPGHPQLSEADFGTILSKLSTKCMKEVTENPSDPEKVSVKCRTQLAQKIDRFVKRREEEAANGGKKKEHKEAPKKKKSKKQTRAQREAAEALKKQEAEQQTVKVIAGFVGTLVAVVVGAICIINRKLKAAGMYYPNPDARAAGGCGGGSCCD</sequence>
<feature type="compositionally biased region" description="Basic residues" evidence="1">
    <location>
        <begin position="103"/>
        <end position="122"/>
    </location>
</feature>
<gene>
    <name evidence="4" type="ORF">N0F65_007209</name>
</gene>
<organism evidence="4 5">
    <name type="scientific">Lagenidium giganteum</name>
    <dbReference type="NCBI Taxonomy" id="4803"/>
    <lineage>
        <taxon>Eukaryota</taxon>
        <taxon>Sar</taxon>
        <taxon>Stramenopiles</taxon>
        <taxon>Oomycota</taxon>
        <taxon>Peronosporomycetes</taxon>
        <taxon>Pythiales</taxon>
        <taxon>Pythiaceae</taxon>
    </lineage>
</organism>
<feature type="signal peptide" evidence="3">
    <location>
        <begin position="1"/>
        <end position="21"/>
    </location>
</feature>
<dbReference type="Proteomes" id="UP001146120">
    <property type="component" value="Unassembled WGS sequence"/>
</dbReference>
<evidence type="ECO:0000256" key="3">
    <source>
        <dbReference type="SAM" id="SignalP"/>
    </source>
</evidence>
<evidence type="ECO:0000313" key="4">
    <source>
        <dbReference type="EMBL" id="DBA02390.1"/>
    </source>
</evidence>
<keyword evidence="2" id="KW-1133">Transmembrane helix</keyword>
<feature type="region of interest" description="Disordered" evidence="1">
    <location>
        <begin position="95"/>
        <end position="134"/>
    </location>
</feature>
<reference evidence="4" key="2">
    <citation type="journal article" date="2023" name="Microbiol Resour">
        <title>Decontamination and Annotation of the Draft Genome Sequence of the Oomycete Lagenidium giganteum ARSEF 373.</title>
        <authorList>
            <person name="Morgan W.R."/>
            <person name="Tartar A."/>
        </authorList>
    </citation>
    <scope>NUCLEOTIDE SEQUENCE</scope>
    <source>
        <strain evidence="4">ARSEF 373</strain>
    </source>
</reference>
<feature type="chain" id="PRO_5043461219" evidence="3">
    <location>
        <begin position="22"/>
        <end position="191"/>
    </location>
</feature>
<keyword evidence="3" id="KW-0732">Signal</keyword>
<feature type="transmembrane region" description="Helical" evidence="2">
    <location>
        <begin position="143"/>
        <end position="162"/>
    </location>
</feature>
<keyword evidence="2" id="KW-0812">Transmembrane</keyword>
<dbReference type="AlphaFoldDB" id="A0AAV2ZCP8"/>
<feature type="compositionally biased region" description="Basic and acidic residues" evidence="1">
    <location>
        <begin position="123"/>
        <end position="134"/>
    </location>
</feature>
<keyword evidence="5" id="KW-1185">Reference proteome</keyword>
<evidence type="ECO:0000256" key="2">
    <source>
        <dbReference type="SAM" id="Phobius"/>
    </source>
</evidence>
<evidence type="ECO:0000313" key="5">
    <source>
        <dbReference type="Proteomes" id="UP001146120"/>
    </source>
</evidence>
<protein>
    <submittedName>
        <fullName evidence="4">Uncharacterized protein</fullName>
    </submittedName>
</protein>
<name>A0AAV2ZCP8_9STRA</name>
<reference evidence="4" key="1">
    <citation type="submission" date="2022-11" db="EMBL/GenBank/DDBJ databases">
        <authorList>
            <person name="Morgan W.R."/>
            <person name="Tartar A."/>
        </authorList>
    </citation>
    <scope>NUCLEOTIDE SEQUENCE</scope>
    <source>
        <strain evidence="4">ARSEF 373</strain>
    </source>
</reference>
<accession>A0AAV2ZCP8</accession>
<comment type="caution">
    <text evidence="4">The sequence shown here is derived from an EMBL/GenBank/DDBJ whole genome shotgun (WGS) entry which is preliminary data.</text>
</comment>
<keyword evidence="2" id="KW-0472">Membrane</keyword>